<sequence length="349" mass="36215">MTGDVAQAVAARLHQLAGRAHPVDGSTAARAVAVDRRRRRRAGRWGAGVLAVVLLGTGASLARSAVTDPSTAAPSPSLSPAPRTSSYAAPAPTLYDSPVRGSLADDEEFLAAMAATPWTGPAGPDGEIGYWGGPTPDLDTSRVVYAADVPGGHRWAVVVARSGTGWAWGWFTGARGAEPAEMTLVFGSMPLGSRERLALIDASAETGTLVVLGEPGLEAEYSPSLDRAPSGELVRDFDPLPMIDGVPVGVVPVPVIWSAGEVRVIVGGVASEPLFPMLDGQPPSWPEYPTGPVDNALVAPCLESLGLRVELQENGAYLNYEDPSYSDSSSAELAAREHEIAACFRAGEG</sequence>
<dbReference type="EMBL" id="BMMI01000002">
    <property type="protein sequence ID" value="GGL59297.1"/>
    <property type="molecule type" value="Genomic_DNA"/>
</dbReference>
<reference evidence="6" key="2">
    <citation type="journal article" date="2019" name="Int. J. Syst. Evol. Microbiol.">
        <title>The Global Catalogue of Microorganisms (GCM) 10K type strain sequencing project: providing services to taxonomists for standard genome sequencing and annotation.</title>
        <authorList>
            <consortium name="The Broad Institute Genomics Platform"/>
            <consortium name="The Broad Institute Genome Sequencing Center for Infectious Disease"/>
            <person name="Wu L."/>
            <person name="Ma J."/>
        </authorList>
    </citation>
    <scope>NUCLEOTIDE SEQUENCE [LARGE SCALE GENOMIC DNA]</scope>
    <source>
        <strain evidence="6">CGMCC 4.5581</strain>
    </source>
</reference>
<evidence type="ECO:0000313" key="6">
    <source>
        <dbReference type="Proteomes" id="UP000648663"/>
    </source>
</evidence>
<gene>
    <name evidence="4" type="ORF">FB380_003128</name>
    <name evidence="3" type="ORF">GCM10011589_14040</name>
</gene>
<organism evidence="4 5">
    <name type="scientific">Modestobacter marinus</name>
    <dbReference type="NCBI Taxonomy" id="477641"/>
    <lineage>
        <taxon>Bacteria</taxon>
        <taxon>Bacillati</taxon>
        <taxon>Actinomycetota</taxon>
        <taxon>Actinomycetes</taxon>
        <taxon>Geodermatophilales</taxon>
        <taxon>Geodermatophilaceae</taxon>
        <taxon>Modestobacter</taxon>
    </lineage>
</organism>
<evidence type="ECO:0000313" key="3">
    <source>
        <dbReference type="EMBL" id="GGL59297.1"/>
    </source>
</evidence>
<keyword evidence="2" id="KW-0472">Membrane</keyword>
<feature type="compositionally biased region" description="Low complexity" evidence="1">
    <location>
        <begin position="65"/>
        <end position="86"/>
    </location>
</feature>
<reference evidence="4 5" key="3">
    <citation type="submission" date="2020-02" db="EMBL/GenBank/DDBJ databases">
        <title>Sequencing the genomes of 1000 actinobacteria strains.</title>
        <authorList>
            <person name="Klenk H.-P."/>
        </authorList>
    </citation>
    <scope>NUCLEOTIDE SEQUENCE [LARGE SCALE GENOMIC DNA]</scope>
    <source>
        <strain evidence="4 5">DSM 45201</strain>
    </source>
</reference>
<evidence type="ECO:0000256" key="1">
    <source>
        <dbReference type="SAM" id="MobiDB-lite"/>
    </source>
</evidence>
<protein>
    <submittedName>
        <fullName evidence="4">Uncharacterized protein</fullName>
    </submittedName>
</protein>
<evidence type="ECO:0000313" key="4">
    <source>
        <dbReference type="EMBL" id="NIH68682.1"/>
    </source>
</evidence>
<keyword evidence="2" id="KW-1133">Transmembrane helix</keyword>
<accession>A0A846LQY3</accession>
<keyword evidence="2" id="KW-0812">Transmembrane</keyword>
<feature type="transmembrane region" description="Helical" evidence="2">
    <location>
        <begin position="45"/>
        <end position="66"/>
    </location>
</feature>
<evidence type="ECO:0000256" key="2">
    <source>
        <dbReference type="SAM" id="Phobius"/>
    </source>
</evidence>
<reference evidence="3" key="1">
    <citation type="journal article" date="2014" name="Int. J. Syst. Evol. Microbiol.">
        <title>Complete genome of a new Firmicutes species belonging to the dominant human colonic microbiota ('Ruminococcus bicirculans') reveals two chromosomes and a selective capacity to utilize plant glucans.</title>
        <authorList>
            <consortium name="NISC Comparative Sequencing Program"/>
            <person name="Wegmann U."/>
            <person name="Louis P."/>
            <person name="Goesmann A."/>
            <person name="Henrissat B."/>
            <person name="Duncan S.H."/>
            <person name="Flint H.J."/>
        </authorList>
    </citation>
    <scope>NUCLEOTIDE SEQUENCE</scope>
    <source>
        <strain evidence="3">CGMCC 4.5581</strain>
    </source>
</reference>
<dbReference type="Proteomes" id="UP000648663">
    <property type="component" value="Unassembled WGS sequence"/>
</dbReference>
<dbReference type="RefSeq" id="WP_166755863.1">
    <property type="nucleotide sequence ID" value="NZ_BAABJU010000023.1"/>
</dbReference>
<name>A0A846LQY3_9ACTN</name>
<comment type="caution">
    <text evidence="4">The sequence shown here is derived from an EMBL/GenBank/DDBJ whole genome shotgun (WGS) entry which is preliminary data.</text>
</comment>
<evidence type="ECO:0000313" key="5">
    <source>
        <dbReference type="Proteomes" id="UP000552836"/>
    </source>
</evidence>
<keyword evidence="6" id="KW-1185">Reference proteome</keyword>
<feature type="region of interest" description="Disordered" evidence="1">
    <location>
        <begin position="65"/>
        <end position="89"/>
    </location>
</feature>
<reference evidence="3" key="4">
    <citation type="submission" date="2024-05" db="EMBL/GenBank/DDBJ databases">
        <authorList>
            <person name="Sun Q."/>
            <person name="Zhou Y."/>
        </authorList>
    </citation>
    <scope>NUCLEOTIDE SEQUENCE</scope>
    <source>
        <strain evidence="3">CGMCC 4.5581</strain>
    </source>
</reference>
<dbReference type="EMBL" id="JAAMPA010000001">
    <property type="protein sequence ID" value="NIH68682.1"/>
    <property type="molecule type" value="Genomic_DNA"/>
</dbReference>
<dbReference type="Proteomes" id="UP000552836">
    <property type="component" value="Unassembled WGS sequence"/>
</dbReference>
<dbReference type="AlphaFoldDB" id="A0A846LQY3"/>
<proteinExistence type="predicted"/>